<dbReference type="InterPro" id="IPR051288">
    <property type="entry name" value="Serum_paraoxonase/arylesterase"/>
</dbReference>
<evidence type="ECO:0000256" key="6">
    <source>
        <dbReference type="PIRSR" id="PIRSR602640-2"/>
    </source>
</evidence>
<dbReference type="GO" id="GO:0046872">
    <property type="term" value="F:metal ion binding"/>
    <property type="evidence" value="ECO:0007669"/>
    <property type="project" value="UniProtKB-KW"/>
</dbReference>
<feature type="active site" description="Proton acceptor" evidence="5">
    <location>
        <position position="147"/>
    </location>
</feature>
<keyword evidence="4 7" id="KW-0325">Glycoprotein</keyword>
<protein>
    <recommendedName>
        <fullName evidence="10">Calcium-dependent phosphotriesterase</fullName>
    </recommendedName>
</protein>
<keyword evidence="3" id="KW-1015">Disulfide bond</keyword>
<dbReference type="InterPro" id="IPR011042">
    <property type="entry name" value="6-blade_b-propeller_TolB-like"/>
</dbReference>
<dbReference type="EMBL" id="ML121549">
    <property type="protein sequence ID" value="RPB22799.1"/>
    <property type="molecule type" value="Genomic_DNA"/>
</dbReference>
<organism evidence="8 9">
    <name type="scientific">Terfezia boudieri ATCC MYA-4762</name>
    <dbReference type="NCBI Taxonomy" id="1051890"/>
    <lineage>
        <taxon>Eukaryota</taxon>
        <taxon>Fungi</taxon>
        <taxon>Dikarya</taxon>
        <taxon>Ascomycota</taxon>
        <taxon>Pezizomycotina</taxon>
        <taxon>Pezizomycetes</taxon>
        <taxon>Pezizales</taxon>
        <taxon>Pezizaceae</taxon>
        <taxon>Terfezia</taxon>
    </lineage>
</organism>
<evidence type="ECO:0000256" key="7">
    <source>
        <dbReference type="PIRSR" id="PIRSR602640-4"/>
    </source>
</evidence>
<gene>
    <name evidence="8" type="ORF">L211DRAFT_302983</name>
</gene>
<comment type="cofactor">
    <cofactor evidence="6">
        <name>Ca(2+)</name>
        <dbReference type="ChEBI" id="CHEBI:29108"/>
    </cofactor>
    <text evidence="6">Binds 2 calcium ions per subunit.</text>
</comment>
<dbReference type="Gene3D" id="2.120.10.30">
    <property type="entry name" value="TolB, C-terminal domain"/>
    <property type="match status" value="1"/>
</dbReference>
<proteinExistence type="inferred from homology"/>
<dbReference type="Proteomes" id="UP000267821">
    <property type="component" value="Unassembled WGS sequence"/>
</dbReference>
<keyword evidence="6" id="KW-0106">Calcium</keyword>
<name>A0A3N4LMR4_9PEZI</name>
<evidence type="ECO:0008006" key="10">
    <source>
        <dbReference type="Google" id="ProtNLM"/>
    </source>
</evidence>
<dbReference type="AlphaFoldDB" id="A0A3N4LMR4"/>
<dbReference type="OrthoDB" id="5307922at2759"/>
<evidence type="ECO:0000256" key="4">
    <source>
        <dbReference type="ARBA" id="ARBA00023180"/>
    </source>
</evidence>
<dbReference type="GO" id="GO:0004064">
    <property type="term" value="F:arylesterase activity"/>
    <property type="evidence" value="ECO:0007669"/>
    <property type="project" value="InterPro"/>
</dbReference>
<feature type="binding site" evidence="6">
    <location>
        <position position="266"/>
    </location>
    <ligand>
        <name>Ca(2+)</name>
        <dbReference type="ChEBI" id="CHEBI:29108"/>
        <label>1</label>
        <note>catalytic</note>
    </ligand>
</feature>
<dbReference type="PANTHER" id="PTHR11799">
    <property type="entry name" value="PARAOXONASE"/>
    <property type="match status" value="1"/>
</dbReference>
<keyword evidence="2" id="KW-0378">Hydrolase</keyword>
<comment type="PTM">
    <text evidence="7">Glycosylated.</text>
</comment>
<dbReference type="SUPFAM" id="SSF63829">
    <property type="entry name" value="Calcium-dependent phosphotriesterase"/>
    <property type="match status" value="1"/>
</dbReference>
<reference evidence="8 9" key="1">
    <citation type="journal article" date="2018" name="Nat. Ecol. Evol.">
        <title>Pezizomycetes genomes reveal the molecular basis of ectomycorrhizal truffle lifestyle.</title>
        <authorList>
            <person name="Murat C."/>
            <person name="Payen T."/>
            <person name="Noel B."/>
            <person name="Kuo A."/>
            <person name="Morin E."/>
            <person name="Chen J."/>
            <person name="Kohler A."/>
            <person name="Krizsan K."/>
            <person name="Balestrini R."/>
            <person name="Da Silva C."/>
            <person name="Montanini B."/>
            <person name="Hainaut M."/>
            <person name="Levati E."/>
            <person name="Barry K.W."/>
            <person name="Belfiori B."/>
            <person name="Cichocki N."/>
            <person name="Clum A."/>
            <person name="Dockter R.B."/>
            <person name="Fauchery L."/>
            <person name="Guy J."/>
            <person name="Iotti M."/>
            <person name="Le Tacon F."/>
            <person name="Lindquist E.A."/>
            <person name="Lipzen A."/>
            <person name="Malagnac F."/>
            <person name="Mello A."/>
            <person name="Molinier V."/>
            <person name="Miyauchi S."/>
            <person name="Poulain J."/>
            <person name="Riccioni C."/>
            <person name="Rubini A."/>
            <person name="Sitrit Y."/>
            <person name="Splivallo R."/>
            <person name="Traeger S."/>
            <person name="Wang M."/>
            <person name="Zifcakova L."/>
            <person name="Wipf D."/>
            <person name="Zambonelli A."/>
            <person name="Paolocci F."/>
            <person name="Nowrousian M."/>
            <person name="Ottonello S."/>
            <person name="Baldrian P."/>
            <person name="Spatafora J.W."/>
            <person name="Henrissat B."/>
            <person name="Nagy L.G."/>
            <person name="Aury J.M."/>
            <person name="Wincker P."/>
            <person name="Grigoriev I.V."/>
            <person name="Bonfante P."/>
            <person name="Martin F.M."/>
        </authorList>
    </citation>
    <scope>NUCLEOTIDE SEQUENCE [LARGE SCALE GENOMIC DNA]</scope>
    <source>
        <strain evidence="8 9">ATCC MYA-4762</strain>
    </source>
</reference>
<evidence type="ECO:0000256" key="5">
    <source>
        <dbReference type="PIRSR" id="PIRSR602640-1"/>
    </source>
</evidence>
<dbReference type="InParanoid" id="A0A3N4LMR4"/>
<feature type="binding site" evidence="6">
    <location>
        <position position="206"/>
    </location>
    <ligand>
        <name>Ca(2+)</name>
        <dbReference type="ChEBI" id="CHEBI:29108"/>
        <label>1</label>
        <note>catalytic</note>
    </ligand>
</feature>
<evidence type="ECO:0000256" key="2">
    <source>
        <dbReference type="ARBA" id="ARBA00022801"/>
    </source>
</evidence>
<feature type="binding site" evidence="6">
    <location>
        <position position="323"/>
    </location>
    <ligand>
        <name>Ca(2+)</name>
        <dbReference type="ChEBI" id="CHEBI:29108"/>
        <label>1</label>
        <note>catalytic</note>
    </ligand>
</feature>
<feature type="binding site" evidence="6">
    <location>
        <position position="205"/>
    </location>
    <ligand>
        <name>Ca(2+)</name>
        <dbReference type="ChEBI" id="CHEBI:29108"/>
        <label>1</label>
        <note>catalytic</note>
    </ligand>
</feature>
<keyword evidence="6" id="KW-0479">Metal-binding</keyword>
<dbReference type="InterPro" id="IPR002640">
    <property type="entry name" value="Arylesterase"/>
</dbReference>
<feature type="glycosylation site" description="N-linked (GlcNAc...) asparagine" evidence="7">
    <location>
        <position position="324"/>
    </location>
</feature>
<sequence>MGYLQPAILLAVAAAAVQFVAPYITRSYILFTPPANAVYARFDSLIANAVADGQCQKHHPELLKGCEDMHFDAGIMYAACVSDFQMRRKWIPGLGQRYLEQERSQNGGQVGQSGLMIDKMVKWNVETDEAVELELRGFPNNVDFALHGFDINVLSPSNITFYIINHRPFGSVVEKFWHTPGEDHLNFIKTIHIPFSSAGGAPTPNDIFAIPESDHKSGFFVTNDHRFKEGILRKVEDVARLPLGHISYYDDEGSWKIVAKNIIQANGITGTKKMASAENSHPPPSNNLYVSSCGGGFIRVFSRNYGSSEIYPVQDIVLDSLPDNPSLSYPSQSKFLIAGFPEPAILHDYVVKPAGEGPERSPVAIYSFRTNQIGSSFYGEGYTGEVPVETVFADRKGLLGNATSISLLVEGEEGLKGDLYMSGLMTDGIMRCRKFM</sequence>
<feature type="binding site" evidence="6">
    <location>
        <position position="324"/>
    </location>
    <ligand>
        <name>Ca(2+)</name>
        <dbReference type="ChEBI" id="CHEBI:29108"/>
        <label>1</label>
        <note>catalytic</note>
    </ligand>
</feature>
<evidence type="ECO:0000256" key="3">
    <source>
        <dbReference type="ARBA" id="ARBA00023157"/>
    </source>
</evidence>
<comment type="similarity">
    <text evidence="1">Belongs to the paraoxonase family.</text>
</comment>
<evidence type="ECO:0000256" key="1">
    <source>
        <dbReference type="ARBA" id="ARBA00008595"/>
    </source>
</evidence>
<dbReference type="Pfam" id="PF01731">
    <property type="entry name" value="Arylesterase"/>
    <property type="match status" value="1"/>
</dbReference>
<dbReference type="PANTHER" id="PTHR11799:SF12">
    <property type="entry name" value="PARAOXONASE-RELATED"/>
    <property type="match status" value="1"/>
</dbReference>
<accession>A0A3N4LMR4</accession>
<keyword evidence="9" id="KW-1185">Reference proteome</keyword>
<evidence type="ECO:0000313" key="9">
    <source>
        <dbReference type="Proteomes" id="UP000267821"/>
    </source>
</evidence>
<evidence type="ECO:0000313" key="8">
    <source>
        <dbReference type="EMBL" id="RPB22799.1"/>
    </source>
</evidence>